<evidence type="ECO:0000313" key="1">
    <source>
        <dbReference type="EMBL" id="KPJ53925.1"/>
    </source>
</evidence>
<sequence length="148" mass="17254">MNVVYSLGTSTRSFDEFARILATYGIETVVDVRRFPTSKYDHFRIDQFSRLLADRGVEYIYLGESLGGYRKGGYRDYACSVEFRRGVEQLGQLASERTTAIVCAELLPWRCHRRYISRALETRGWRVIHLLDERRAYRQEGDGWRAVG</sequence>
<gene>
    <name evidence="1" type="ORF">AMJ39_02760</name>
</gene>
<evidence type="ECO:0008006" key="3">
    <source>
        <dbReference type="Google" id="ProtNLM"/>
    </source>
</evidence>
<protein>
    <recommendedName>
        <fullName evidence="3">DUF488 domain-containing protein</fullName>
    </recommendedName>
</protein>
<dbReference type="PANTHER" id="PTHR39337">
    <property type="entry name" value="BLR5642 PROTEIN"/>
    <property type="match status" value="1"/>
</dbReference>
<reference evidence="1 2" key="1">
    <citation type="journal article" date="2015" name="Microbiome">
        <title>Genomic resolution of linkages in carbon, nitrogen, and sulfur cycling among widespread estuary sediment bacteria.</title>
        <authorList>
            <person name="Baker B.J."/>
            <person name="Lazar C.S."/>
            <person name="Teske A.P."/>
            <person name="Dick G.J."/>
        </authorList>
    </citation>
    <scope>NUCLEOTIDE SEQUENCE [LARGE SCALE GENOMIC DNA]</scope>
    <source>
        <strain evidence="1">DG_24</strain>
    </source>
</reference>
<dbReference type="Proteomes" id="UP000052008">
    <property type="component" value="Unassembled WGS sequence"/>
</dbReference>
<dbReference type="STRING" id="1703770.AMJ39_02760"/>
<dbReference type="InterPro" id="IPR014519">
    <property type="entry name" value="UCP024492"/>
</dbReference>
<dbReference type="EMBL" id="LIZS01000010">
    <property type="protein sequence ID" value="KPJ53925.1"/>
    <property type="molecule type" value="Genomic_DNA"/>
</dbReference>
<comment type="caution">
    <text evidence="1">The sequence shown here is derived from an EMBL/GenBank/DDBJ whole genome shotgun (WGS) entry which is preliminary data.</text>
</comment>
<evidence type="ECO:0000313" key="2">
    <source>
        <dbReference type="Proteomes" id="UP000052008"/>
    </source>
</evidence>
<accession>A0A0S7WUS2</accession>
<dbReference type="PIRSF" id="PIRSF024492">
    <property type="entry name" value="UCP024492"/>
    <property type="match status" value="1"/>
</dbReference>
<dbReference type="AlphaFoldDB" id="A0A0S7WUS2"/>
<dbReference type="Pfam" id="PF04343">
    <property type="entry name" value="DUF488"/>
    <property type="match status" value="1"/>
</dbReference>
<organism evidence="1 2">
    <name type="scientific">candidate division TA06 bacterium DG_24</name>
    <dbReference type="NCBI Taxonomy" id="1703770"/>
    <lineage>
        <taxon>Bacteria</taxon>
        <taxon>Bacteria division TA06</taxon>
    </lineage>
</organism>
<proteinExistence type="predicted"/>
<dbReference type="InterPro" id="IPR007438">
    <property type="entry name" value="DUF488"/>
</dbReference>
<dbReference type="PANTHER" id="PTHR39337:SF1">
    <property type="entry name" value="BLR5642 PROTEIN"/>
    <property type="match status" value="1"/>
</dbReference>
<name>A0A0S7WUS2_UNCT6</name>